<geneLocation type="plasmid" evidence="1">
    <name>plasmindB</name>
</geneLocation>
<reference evidence="1" key="1">
    <citation type="submission" date="2024-06" db="EMBL/GenBank/DDBJ databases">
        <title>Multiomics insights into the TNT degradation mechanism by Pantoea sp. BJ2 isolated from an ammunition destruction site.</title>
        <authorList>
            <person name="Luo J."/>
        </authorList>
    </citation>
    <scope>NUCLEOTIDE SEQUENCE</scope>
    <source>
        <strain evidence="1">BJ2</strain>
        <plasmid evidence="1">plasmindB</plasmid>
    </source>
</reference>
<sequence>MVAERREGKGAAGGLRGKLEYLWHASSGDLLAQNVPFQAAALMHAITLTGINYGVFSEIEWEGRHATKLSPKVPGLFLRRADLNAGFNEHGGQITPLSVRITADLSAVDTLLSRAGWKREPDDDSSYLHRLIASGQRSSGS</sequence>
<dbReference type="AlphaFoldDB" id="A0AAU7U3Z0"/>
<name>A0AAU7U3Z0_9GAMM</name>
<keyword evidence="1" id="KW-0614">Plasmid</keyword>
<gene>
    <name evidence="1" type="ORF">AAF463_23880</name>
</gene>
<proteinExistence type="predicted"/>
<evidence type="ECO:0000313" key="1">
    <source>
        <dbReference type="EMBL" id="XBV47678.1"/>
    </source>
</evidence>
<protein>
    <submittedName>
        <fullName evidence="1">Uncharacterized protein</fullName>
    </submittedName>
</protein>
<accession>A0AAU7U3Z0</accession>
<organism evidence="1">
    <name type="scientific">Pantoea sp. BJ2</name>
    <dbReference type="NCBI Taxonomy" id="3141322"/>
    <lineage>
        <taxon>Bacteria</taxon>
        <taxon>Pseudomonadati</taxon>
        <taxon>Pseudomonadota</taxon>
        <taxon>Gammaproteobacteria</taxon>
        <taxon>Enterobacterales</taxon>
        <taxon>Erwiniaceae</taxon>
        <taxon>Pantoea</taxon>
    </lineage>
</organism>
<dbReference type="EMBL" id="CP158294">
    <property type="protein sequence ID" value="XBV47678.1"/>
    <property type="molecule type" value="Genomic_DNA"/>
</dbReference>
<dbReference type="RefSeq" id="WP_350262724.1">
    <property type="nucleotide sequence ID" value="NZ_CP158294.1"/>
</dbReference>